<accession>A0AC58LMC2</accession>
<dbReference type="Proteomes" id="UP001732720">
    <property type="component" value="Chromosome X"/>
</dbReference>
<organism evidence="1 2">
    <name type="scientific">Castor canadensis</name>
    <name type="common">American beaver</name>
    <dbReference type="NCBI Taxonomy" id="51338"/>
    <lineage>
        <taxon>Eukaryota</taxon>
        <taxon>Metazoa</taxon>
        <taxon>Chordata</taxon>
        <taxon>Craniata</taxon>
        <taxon>Vertebrata</taxon>
        <taxon>Euteleostomi</taxon>
        <taxon>Mammalia</taxon>
        <taxon>Eutheria</taxon>
        <taxon>Euarchontoglires</taxon>
        <taxon>Glires</taxon>
        <taxon>Rodentia</taxon>
        <taxon>Castorimorpha</taxon>
        <taxon>Castoridae</taxon>
        <taxon>Castor</taxon>
    </lineage>
</organism>
<keyword evidence="1" id="KW-1185">Reference proteome</keyword>
<name>A0AC58LMC2_CASCN</name>
<sequence>MGWEDEVQQGSPVLCLFGSHWELVGLVSESSMACHDPILIIKTAPYVSWRRQFAKAPQKPLDPMFSPLCSIFPGIVHDLQDRLSSNTGSAVLASHGYSVQSWRRRLGTSPVYRQRRNPPPVLSVFNNGDSFPGSEQLYFQNDQLSSTHKFAMAQSWTSPIAKMWDLPEINSLCNTPIVDTSASLINSGHQSPQNVDMPVSQDLYRDTMKYQHESMTDSVTSWTKPFAGITGLPTLPLINAGGSWILFSSDRDGSQVSSDISNVHSQIKVSVFPKHGQFIGRSWLEITPDYRSWTHPYSVPDKTETMMWNQSSKEHIITKTYHVVETVNTGANLGNYQMHSWVPLLVNKIELWTQTSFNEVGNPYTTVIHTLEPWFQPVWIYWDPKKL</sequence>
<reference evidence="2" key="1">
    <citation type="submission" date="2025-08" db="UniProtKB">
        <authorList>
            <consortium name="RefSeq"/>
        </authorList>
    </citation>
    <scope>IDENTIFICATION</scope>
</reference>
<protein>
    <submittedName>
        <fullName evidence="2">Uncharacterized protein</fullName>
    </submittedName>
</protein>
<evidence type="ECO:0000313" key="1">
    <source>
        <dbReference type="Proteomes" id="UP001732720"/>
    </source>
</evidence>
<proteinExistence type="predicted"/>
<dbReference type="RefSeq" id="XP_073918299.1">
    <property type="nucleotide sequence ID" value="XM_074062198.1"/>
</dbReference>
<evidence type="ECO:0000313" key="2">
    <source>
        <dbReference type="RefSeq" id="XP_073918299.1"/>
    </source>
</evidence>
<gene>
    <name evidence="2" type="primary">LOC141419407</name>
</gene>